<dbReference type="Proteomes" id="UP001529510">
    <property type="component" value="Unassembled WGS sequence"/>
</dbReference>
<feature type="non-terminal residue" evidence="1">
    <location>
        <position position="59"/>
    </location>
</feature>
<accession>A0ABD0MTL1</accession>
<comment type="caution">
    <text evidence="1">The sequence shown here is derived from an EMBL/GenBank/DDBJ whole genome shotgun (WGS) entry which is preliminary data.</text>
</comment>
<dbReference type="AlphaFoldDB" id="A0ABD0MTL1"/>
<organism evidence="1 2">
    <name type="scientific">Cirrhinus mrigala</name>
    <name type="common">Mrigala</name>
    <dbReference type="NCBI Taxonomy" id="683832"/>
    <lineage>
        <taxon>Eukaryota</taxon>
        <taxon>Metazoa</taxon>
        <taxon>Chordata</taxon>
        <taxon>Craniata</taxon>
        <taxon>Vertebrata</taxon>
        <taxon>Euteleostomi</taxon>
        <taxon>Actinopterygii</taxon>
        <taxon>Neopterygii</taxon>
        <taxon>Teleostei</taxon>
        <taxon>Ostariophysi</taxon>
        <taxon>Cypriniformes</taxon>
        <taxon>Cyprinidae</taxon>
        <taxon>Labeoninae</taxon>
        <taxon>Labeonini</taxon>
        <taxon>Cirrhinus</taxon>
    </lineage>
</organism>
<proteinExistence type="predicted"/>
<feature type="non-terminal residue" evidence="1">
    <location>
        <position position="1"/>
    </location>
</feature>
<evidence type="ECO:0000313" key="1">
    <source>
        <dbReference type="EMBL" id="KAL0153368.1"/>
    </source>
</evidence>
<evidence type="ECO:0000313" key="2">
    <source>
        <dbReference type="Proteomes" id="UP001529510"/>
    </source>
</evidence>
<sequence length="59" mass="6678">IDGLSVEFYKAFWGVMGKDLLDVLNESLTMGSLPLSCRRAVVTLLPKKGDLQEIRNWRP</sequence>
<gene>
    <name evidence="1" type="ORF">M9458_051287</name>
</gene>
<keyword evidence="2" id="KW-1185">Reference proteome</keyword>
<reference evidence="1 2" key="1">
    <citation type="submission" date="2024-05" db="EMBL/GenBank/DDBJ databases">
        <title>Genome sequencing and assembly of Indian major carp, Cirrhinus mrigala (Hamilton, 1822).</title>
        <authorList>
            <person name="Mohindra V."/>
            <person name="Chowdhury L.M."/>
            <person name="Lal K."/>
            <person name="Jena J.K."/>
        </authorList>
    </citation>
    <scope>NUCLEOTIDE SEQUENCE [LARGE SCALE GENOMIC DNA]</scope>
    <source>
        <strain evidence="1">CM1030</strain>
        <tissue evidence="1">Blood</tissue>
    </source>
</reference>
<dbReference type="EMBL" id="JAMKFB020000115">
    <property type="protein sequence ID" value="KAL0153368.1"/>
    <property type="molecule type" value="Genomic_DNA"/>
</dbReference>
<protein>
    <submittedName>
        <fullName evidence="1">Uncharacterized protein</fullName>
    </submittedName>
</protein>
<name>A0ABD0MTL1_CIRMR</name>